<dbReference type="Proteomes" id="UP000054007">
    <property type="component" value="Unassembled WGS sequence"/>
</dbReference>
<gene>
    <name evidence="1" type="ORF">CYLTODRAFT_208949</name>
</gene>
<protein>
    <submittedName>
        <fullName evidence="1">Uncharacterized protein</fullName>
    </submittedName>
</protein>
<proteinExistence type="predicted"/>
<evidence type="ECO:0000313" key="2">
    <source>
        <dbReference type="Proteomes" id="UP000054007"/>
    </source>
</evidence>
<evidence type="ECO:0000313" key="1">
    <source>
        <dbReference type="EMBL" id="KIY69922.1"/>
    </source>
</evidence>
<sequence length="110" mass="12436">MSTNPINTTTTTTTNLNSDALVHALADLIHTLFSHASAQLETMDQCYAHALRIVNRGRLTRNRVSNLLRSAPEINAQLRIKVYEWLETNANGEEISFRELGFERHPLVGY</sequence>
<name>A0A0D7BHH8_9AGAR</name>
<accession>A0A0D7BHH8</accession>
<dbReference type="AlphaFoldDB" id="A0A0D7BHH8"/>
<keyword evidence="2" id="KW-1185">Reference proteome</keyword>
<organism evidence="1 2">
    <name type="scientific">Cylindrobasidium torrendii FP15055 ss-10</name>
    <dbReference type="NCBI Taxonomy" id="1314674"/>
    <lineage>
        <taxon>Eukaryota</taxon>
        <taxon>Fungi</taxon>
        <taxon>Dikarya</taxon>
        <taxon>Basidiomycota</taxon>
        <taxon>Agaricomycotina</taxon>
        <taxon>Agaricomycetes</taxon>
        <taxon>Agaricomycetidae</taxon>
        <taxon>Agaricales</taxon>
        <taxon>Marasmiineae</taxon>
        <taxon>Physalacriaceae</taxon>
        <taxon>Cylindrobasidium</taxon>
    </lineage>
</organism>
<dbReference type="EMBL" id="KN880476">
    <property type="protein sequence ID" value="KIY69922.1"/>
    <property type="molecule type" value="Genomic_DNA"/>
</dbReference>
<reference evidence="1 2" key="1">
    <citation type="journal article" date="2015" name="Fungal Genet. Biol.">
        <title>Evolution of novel wood decay mechanisms in Agaricales revealed by the genome sequences of Fistulina hepatica and Cylindrobasidium torrendii.</title>
        <authorList>
            <person name="Floudas D."/>
            <person name="Held B.W."/>
            <person name="Riley R."/>
            <person name="Nagy L.G."/>
            <person name="Koehler G."/>
            <person name="Ransdell A.S."/>
            <person name="Younus H."/>
            <person name="Chow J."/>
            <person name="Chiniquy J."/>
            <person name="Lipzen A."/>
            <person name="Tritt A."/>
            <person name="Sun H."/>
            <person name="Haridas S."/>
            <person name="LaButti K."/>
            <person name="Ohm R.A."/>
            <person name="Kues U."/>
            <person name="Blanchette R.A."/>
            <person name="Grigoriev I.V."/>
            <person name="Minto R.E."/>
            <person name="Hibbett D.S."/>
        </authorList>
    </citation>
    <scope>NUCLEOTIDE SEQUENCE [LARGE SCALE GENOMIC DNA]</scope>
    <source>
        <strain evidence="1 2">FP15055 ss-10</strain>
    </source>
</reference>